<dbReference type="OrthoDB" id="5123855at2"/>
<gene>
    <name evidence="2" type="ORF">B7R25_10845</name>
</gene>
<evidence type="ECO:0000313" key="3">
    <source>
        <dbReference type="Proteomes" id="UP000257080"/>
    </source>
</evidence>
<reference evidence="2 3" key="1">
    <citation type="submission" date="2017-04" db="EMBL/GenBank/DDBJ databases">
        <title>Comparative genome analysis of Subtercola boreus.</title>
        <authorList>
            <person name="Cho Y.-J."/>
            <person name="Cho A."/>
            <person name="Kim O.-S."/>
            <person name="Lee J.-I."/>
        </authorList>
    </citation>
    <scope>NUCLEOTIDE SEQUENCE [LARGE SCALE GENOMIC DNA]</scope>
    <source>
        <strain evidence="2 3">P28004</strain>
    </source>
</reference>
<protein>
    <recommendedName>
        <fullName evidence="1">DUF7882 domain-containing protein</fullName>
    </recommendedName>
</protein>
<name>A0A3E0WBT9_9MICO</name>
<evidence type="ECO:0000313" key="2">
    <source>
        <dbReference type="EMBL" id="RFA26507.1"/>
    </source>
</evidence>
<dbReference type="EMBL" id="NBXE01000024">
    <property type="protein sequence ID" value="RFA26507.1"/>
    <property type="molecule type" value="Genomic_DNA"/>
</dbReference>
<evidence type="ECO:0000259" key="1">
    <source>
        <dbReference type="Pfam" id="PF25355"/>
    </source>
</evidence>
<dbReference type="Pfam" id="PF25355">
    <property type="entry name" value="DUF7882"/>
    <property type="match status" value="1"/>
</dbReference>
<organism evidence="2 3">
    <name type="scientific">Subtercola boreus</name>
    <dbReference type="NCBI Taxonomy" id="120213"/>
    <lineage>
        <taxon>Bacteria</taxon>
        <taxon>Bacillati</taxon>
        <taxon>Actinomycetota</taxon>
        <taxon>Actinomycetes</taxon>
        <taxon>Micrococcales</taxon>
        <taxon>Microbacteriaceae</taxon>
        <taxon>Subtercola</taxon>
    </lineage>
</organism>
<comment type="caution">
    <text evidence="2">The sequence shown here is derived from an EMBL/GenBank/DDBJ whole genome shotgun (WGS) entry which is preliminary data.</text>
</comment>
<accession>A0A3E0WBT9</accession>
<dbReference type="RefSeq" id="WP_116418965.1">
    <property type="nucleotide sequence ID" value="NZ_NBXC01000019.1"/>
</dbReference>
<proteinExistence type="predicted"/>
<dbReference type="InterPro" id="IPR057204">
    <property type="entry name" value="DUF7882"/>
</dbReference>
<feature type="domain" description="DUF7882" evidence="1">
    <location>
        <begin position="1"/>
        <end position="94"/>
    </location>
</feature>
<sequence>MGTLIYGSPGTSLPFDDRLLSHLQAVILAKLRRDEKFGFTCVTGENGHTSIWVHPAIPLVFTFDSATRAPLNRAWVEKLMQTANGTAGLSVVEEPTG</sequence>
<dbReference type="Proteomes" id="UP000257080">
    <property type="component" value="Unassembled WGS sequence"/>
</dbReference>
<dbReference type="AlphaFoldDB" id="A0A3E0WBT9"/>